<accession>R7UC04</accession>
<organism evidence="2">
    <name type="scientific">Capitella teleta</name>
    <name type="common">Polychaete worm</name>
    <dbReference type="NCBI Taxonomy" id="283909"/>
    <lineage>
        <taxon>Eukaryota</taxon>
        <taxon>Metazoa</taxon>
        <taxon>Spiralia</taxon>
        <taxon>Lophotrochozoa</taxon>
        <taxon>Annelida</taxon>
        <taxon>Polychaeta</taxon>
        <taxon>Sedentaria</taxon>
        <taxon>Scolecida</taxon>
        <taxon>Capitellidae</taxon>
        <taxon>Capitella</taxon>
    </lineage>
</organism>
<feature type="region of interest" description="Disordered" evidence="1">
    <location>
        <begin position="169"/>
        <end position="191"/>
    </location>
</feature>
<sequence length="191" mass="20865">MACASVGLSNPFLVEAQIEMFLDQFKYAAVLQAPELGSFDQGIDLRPRTLLQRPSRRMDSSFSSAFSAATVTSYEPASMTSSVFSAVGMATPSSITSLDLESSFQMLDTPPPRVASGKGSIAISLEIRTDTCTCEHFIGSYIIPYKAQPLSAYSRNTVYPIDLEPAREESMQPTSPISAAWRREILRPHPT</sequence>
<dbReference type="Proteomes" id="UP000014760">
    <property type="component" value="Unassembled WGS sequence"/>
</dbReference>
<keyword evidence="4" id="KW-1185">Reference proteome</keyword>
<name>R7UC04_CAPTE</name>
<dbReference type="AlphaFoldDB" id="R7UC04"/>
<evidence type="ECO:0000313" key="2">
    <source>
        <dbReference type="EMBL" id="ELU03900.1"/>
    </source>
</evidence>
<reference evidence="2 4" key="2">
    <citation type="journal article" date="2013" name="Nature">
        <title>Insights into bilaterian evolution from three spiralian genomes.</title>
        <authorList>
            <person name="Simakov O."/>
            <person name="Marletaz F."/>
            <person name="Cho S.J."/>
            <person name="Edsinger-Gonzales E."/>
            <person name="Havlak P."/>
            <person name="Hellsten U."/>
            <person name="Kuo D.H."/>
            <person name="Larsson T."/>
            <person name="Lv J."/>
            <person name="Arendt D."/>
            <person name="Savage R."/>
            <person name="Osoegawa K."/>
            <person name="de Jong P."/>
            <person name="Grimwood J."/>
            <person name="Chapman J.A."/>
            <person name="Shapiro H."/>
            <person name="Aerts A."/>
            <person name="Otillar R.P."/>
            <person name="Terry A.Y."/>
            <person name="Boore J.L."/>
            <person name="Grigoriev I.V."/>
            <person name="Lindberg D.R."/>
            <person name="Seaver E.C."/>
            <person name="Weisblat D.A."/>
            <person name="Putnam N.H."/>
            <person name="Rokhsar D.S."/>
        </authorList>
    </citation>
    <scope>NUCLEOTIDE SEQUENCE</scope>
    <source>
        <strain evidence="2 4">I ESC-2004</strain>
    </source>
</reference>
<feature type="compositionally biased region" description="Basic and acidic residues" evidence="1">
    <location>
        <begin position="181"/>
        <end position="191"/>
    </location>
</feature>
<protein>
    <submittedName>
        <fullName evidence="2 3">Uncharacterized protein</fullName>
    </submittedName>
</protein>
<gene>
    <name evidence="2" type="ORF">CAPTEDRAFT_216298</name>
</gene>
<dbReference type="EMBL" id="AMQN01008311">
    <property type="status" value="NOT_ANNOTATED_CDS"/>
    <property type="molecule type" value="Genomic_DNA"/>
</dbReference>
<dbReference type="HOGENOM" id="CLU_1422706_0_0_1"/>
<proteinExistence type="predicted"/>
<reference evidence="4" key="1">
    <citation type="submission" date="2012-12" db="EMBL/GenBank/DDBJ databases">
        <authorList>
            <person name="Hellsten U."/>
            <person name="Grimwood J."/>
            <person name="Chapman J.A."/>
            <person name="Shapiro H."/>
            <person name="Aerts A."/>
            <person name="Otillar R.P."/>
            <person name="Terry A.Y."/>
            <person name="Boore J.L."/>
            <person name="Simakov O."/>
            <person name="Marletaz F."/>
            <person name="Cho S.-J."/>
            <person name="Edsinger-Gonzales E."/>
            <person name="Havlak P."/>
            <person name="Kuo D.-H."/>
            <person name="Larsson T."/>
            <person name="Lv J."/>
            <person name="Arendt D."/>
            <person name="Savage R."/>
            <person name="Osoegawa K."/>
            <person name="de Jong P."/>
            <person name="Lindberg D.R."/>
            <person name="Seaver E.C."/>
            <person name="Weisblat D.A."/>
            <person name="Putnam N.H."/>
            <person name="Grigoriev I.V."/>
            <person name="Rokhsar D.S."/>
        </authorList>
    </citation>
    <scope>NUCLEOTIDE SEQUENCE</scope>
    <source>
        <strain evidence="4">I ESC-2004</strain>
    </source>
</reference>
<dbReference type="EMBL" id="KB302777">
    <property type="protein sequence ID" value="ELU03900.1"/>
    <property type="molecule type" value="Genomic_DNA"/>
</dbReference>
<evidence type="ECO:0000313" key="3">
    <source>
        <dbReference type="EnsemblMetazoa" id="CapteP216298"/>
    </source>
</evidence>
<evidence type="ECO:0000313" key="4">
    <source>
        <dbReference type="Proteomes" id="UP000014760"/>
    </source>
</evidence>
<dbReference type="EnsemblMetazoa" id="CapteT216298">
    <property type="protein sequence ID" value="CapteP216298"/>
    <property type="gene ID" value="CapteG216298"/>
</dbReference>
<reference evidence="3" key="3">
    <citation type="submission" date="2015-06" db="UniProtKB">
        <authorList>
            <consortium name="EnsemblMetazoa"/>
        </authorList>
    </citation>
    <scope>IDENTIFICATION</scope>
</reference>
<evidence type="ECO:0000256" key="1">
    <source>
        <dbReference type="SAM" id="MobiDB-lite"/>
    </source>
</evidence>